<dbReference type="Proteomes" id="UP000325113">
    <property type="component" value="Unassembled WGS sequence"/>
</dbReference>
<feature type="chain" id="PRO_5033472845" evidence="1">
    <location>
        <begin position="19"/>
        <end position="185"/>
    </location>
</feature>
<dbReference type="Proteomes" id="UP000324907">
    <property type="component" value="Unassembled WGS sequence"/>
</dbReference>
<feature type="signal peptide" evidence="1">
    <location>
        <begin position="1"/>
        <end position="18"/>
    </location>
</feature>
<evidence type="ECO:0000313" key="4">
    <source>
        <dbReference type="EMBL" id="KAA0158174.1"/>
    </source>
</evidence>
<comment type="caution">
    <text evidence="3">The sequence shown here is derived from an EMBL/GenBank/DDBJ whole genome shotgun (WGS) entry which is preliminary data.</text>
</comment>
<proteinExistence type="predicted"/>
<dbReference type="Proteomes" id="UP000322899">
    <property type="component" value="Unassembled WGS sequence"/>
</dbReference>
<evidence type="ECO:0000256" key="1">
    <source>
        <dbReference type="SAM" id="SignalP"/>
    </source>
</evidence>
<sequence length="185" mass="18783">MAVRAVAVLALMAVAAIAAPASPDAVAALLSKGLPKEGAAYARILSVVRSCMVEPEALGRSLLRAQHAEPRFATARAGAGRARGGEGAGDELPGLEGFDAASGLAEPTPECRRIMNGWLGECVFGKAEDAKLLQVAGSGTDIPGIDGYDAAAGMAEATPECKKVMNGWMGKCVFSKAADATSPKL</sequence>
<evidence type="ECO:0000313" key="7">
    <source>
        <dbReference type="Proteomes" id="UP000323011"/>
    </source>
</evidence>
<dbReference type="EMBL" id="VLTN01000059">
    <property type="protein sequence ID" value="KAA0147951.1"/>
    <property type="molecule type" value="Genomic_DNA"/>
</dbReference>
<accession>A0A5A8C5Y2</accession>
<dbReference type="AlphaFoldDB" id="A0A5A8C5Y2"/>
<evidence type="ECO:0000313" key="9">
    <source>
        <dbReference type="Proteomes" id="UP000325113"/>
    </source>
</evidence>
<organism evidence="3 8">
    <name type="scientific">Cafeteria roenbergensis</name>
    <name type="common">Marine flagellate</name>
    <dbReference type="NCBI Taxonomy" id="33653"/>
    <lineage>
        <taxon>Eukaryota</taxon>
        <taxon>Sar</taxon>
        <taxon>Stramenopiles</taxon>
        <taxon>Bigyra</taxon>
        <taxon>Opalozoa</taxon>
        <taxon>Bicosoecida</taxon>
        <taxon>Cafeteriaceae</taxon>
        <taxon>Cafeteria</taxon>
    </lineage>
</organism>
<keyword evidence="1" id="KW-0732">Signal</keyword>
<dbReference type="EMBL" id="VLTL01000271">
    <property type="protein sequence ID" value="KAA0148057.1"/>
    <property type="molecule type" value="Genomic_DNA"/>
</dbReference>
<evidence type="ECO:0000313" key="3">
    <source>
        <dbReference type="EMBL" id="KAA0148057.1"/>
    </source>
</evidence>
<protein>
    <submittedName>
        <fullName evidence="3">Uncharacterized protein</fullName>
    </submittedName>
</protein>
<reference evidence="6 7" key="1">
    <citation type="submission" date="2019-07" db="EMBL/GenBank/DDBJ databases">
        <title>Genomes of Cafeteria roenbergensis.</title>
        <authorList>
            <person name="Fischer M.G."/>
            <person name="Hackl T."/>
            <person name="Roman M."/>
        </authorList>
    </citation>
    <scope>NUCLEOTIDE SEQUENCE [LARGE SCALE GENOMIC DNA]</scope>
    <source>
        <strain evidence="2 7">BVI</strain>
        <strain evidence="4 9">Cflag</strain>
        <strain evidence="5 6">E4-10P</strain>
        <strain evidence="3 8">RCC970-E3</strain>
    </source>
</reference>
<evidence type="ECO:0000313" key="6">
    <source>
        <dbReference type="Proteomes" id="UP000322899"/>
    </source>
</evidence>
<evidence type="ECO:0000313" key="8">
    <source>
        <dbReference type="Proteomes" id="UP000324907"/>
    </source>
</evidence>
<name>A0A5A8C5Y2_CAFRO</name>
<keyword evidence="7" id="KW-1185">Reference proteome</keyword>
<dbReference type="EMBL" id="VLTM01000070">
    <property type="protein sequence ID" value="KAA0158174.1"/>
    <property type="molecule type" value="Genomic_DNA"/>
</dbReference>
<dbReference type="Proteomes" id="UP000323011">
    <property type="component" value="Unassembled WGS sequence"/>
</dbReference>
<evidence type="ECO:0000313" key="2">
    <source>
        <dbReference type="EMBL" id="KAA0147951.1"/>
    </source>
</evidence>
<dbReference type="EMBL" id="VLTO01000049">
    <property type="protein sequence ID" value="KAA0172309.1"/>
    <property type="molecule type" value="Genomic_DNA"/>
</dbReference>
<evidence type="ECO:0000313" key="5">
    <source>
        <dbReference type="EMBL" id="KAA0172309.1"/>
    </source>
</evidence>
<gene>
    <name evidence="5" type="ORF">FNF27_06108</name>
    <name evidence="3" type="ORF">FNF28_07492</name>
    <name evidence="2" type="ORF">FNF29_07040</name>
    <name evidence="4" type="ORF">FNF31_05505</name>
</gene>